<dbReference type="InterPro" id="IPR025586">
    <property type="entry name" value="PcfJ"/>
</dbReference>
<name>A0ABX5GT46_9GAMM</name>
<reference evidence="1 2" key="1">
    <citation type="submission" date="2018-03" db="EMBL/GenBank/DDBJ databases">
        <title>Whole genome sequencing of Histamine producing bacteria.</title>
        <authorList>
            <person name="Butler K."/>
        </authorList>
    </citation>
    <scope>NUCLEOTIDE SEQUENCE [LARGE SCALE GENOMIC DNA]</scope>
    <source>
        <strain evidence="1 2">ATCC 51761</strain>
    </source>
</reference>
<comment type="caution">
    <text evidence="1">The sequence shown here is derived from an EMBL/GenBank/DDBJ whole genome shotgun (WGS) entry which is preliminary data.</text>
</comment>
<dbReference type="RefSeq" id="WP_045036737.1">
    <property type="nucleotide sequence ID" value="NZ_JZSR01000012.1"/>
</dbReference>
<dbReference type="Proteomes" id="UP000241190">
    <property type="component" value="Unassembled WGS sequence"/>
</dbReference>
<keyword evidence="2" id="KW-1185">Reference proteome</keyword>
<gene>
    <name evidence="1" type="ORF">C9J52_09580</name>
</gene>
<dbReference type="EMBL" id="PYOP01000012">
    <property type="protein sequence ID" value="PSW96666.1"/>
    <property type="molecule type" value="Genomic_DNA"/>
</dbReference>
<sequence>MLNQAIAIPRLITLAVNDDCWQYWDNEKKRDIRYKKAFEQQEQLPEYLQPLVTTHVNINDFMDAMQQLGVFRLAKFEDELTYSYLTFCGVYRLCLHKESQKVHAEELRMNLNEVITPVFWVNTPYLHDIPAFFSCVSYSNLFLKILIHQLAKILKDLMLSGMAYIQNENISYLDARYRNVIIEENGELQTYNQEYFAIQNIDFNFLSKQLSERLMWAGNKRFLGGTRYVAKHIWLFLDKEYVSLYQRIYGYTVTQENAFKCFHQFSYLGIDKVLFKQHERWLPWLSGLPSQQLTTPNLFSYNVLLPMLRDIYVNVTKKQMRQINQLSKKLQQKVIKLSVKNEGGDFSSMLSAVSLMKVYPCSIQCWLVELISNKFAIAPNKKQGWLLILNRWCDYFLSMASDVKPVKQREQWQRAINQLKDVLDWYYNNDCQLHKNQQWPALVRQEQAWIANLNDCEREGQDLEQLYAQSWLMAEWDDSKLKQAWPTLVLTELNTGQQLYVEGCEQEHCVFSYLQDCYEGQYRVFSLNHDGERATLGLYVDLVTLQYRYDQLRGKGNSLSSKTMQKIAKLLISKINKQKHRKCKT</sequence>
<dbReference type="Pfam" id="PF14284">
    <property type="entry name" value="PcfJ"/>
    <property type="match status" value="1"/>
</dbReference>
<proteinExistence type="predicted"/>
<organism evidence="1 2">
    <name type="scientific">Photobacterium iliopiscarium</name>
    <dbReference type="NCBI Taxonomy" id="56192"/>
    <lineage>
        <taxon>Bacteria</taxon>
        <taxon>Pseudomonadati</taxon>
        <taxon>Pseudomonadota</taxon>
        <taxon>Gammaproteobacteria</taxon>
        <taxon>Vibrionales</taxon>
        <taxon>Vibrionaceae</taxon>
        <taxon>Photobacterium</taxon>
    </lineage>
</organism>
<accession>A0ABX5GT46</accession>
<protein>
    <recommendedName>
        <fullName evidence="3">DUF4132 domain-containing protein</fullName>
    </recommendedName>
</protein>
<evidence type="ECO:0000313" key="1">
    <source>
        <dbReference type="EMBL" id="PSW96666.1"/>
    </source>
</evidence>
<evidence type="ECO:0008006" key="3">
    <source>
        <dbReference type="Google" id="ProtNLM"/>
    </source>
</evidence>
<evidence type="ECO:0000313" key="2">
    <source>
        <dbReference type="Proteomes" id="UP000241190"/>
    </source>
</evidence>